<comment type="caution">
    <text evidence="1">The sequence shown here is derived from an EMBL/GenBank/DDBJ whole genome shotgun (WGS) entry which is preliminary data.</text>
</comment>
<accession>A0A0W8FXN8</accession>
<dbReference type="EMBL" id="LNQE01000648">
    <property type="protein sequence ID" value="KUG25585.1"/>
    <property type="molecule type" value="Genomic_DNA"/>
</dbReference>
<proteinExistence type="predicted"/>
<gene>
    <name evidence="1" type="ORF">ASZ90_004588</name>
</gene>
<organism evidence="1">
    <name type="scientific">hydrocarbon metagenome</name>
    <dbReference type="NCBI Taxonomy" id="938273"/>
    <lineage>
        <taxon>unclassified sequences</taxon>
        <taxon>metagenomes</taxon>
        <taxon>ecological metagenomes</taxon>
    </lineage>
</organism>
<name>A0A0W8FXN8_9ZZZZ</name>
<evidence type="ECO:0000313" key="1">
    <source>
        <dbReference type="EMBL" id="KUG25585.1"/>
    </source>
</evidence>
<dbReference type="AlphaFoldDB" id="A0A0W8FXN8"/>
<protein>
    <submittedName>
        <fullName evidence="1">Uncharacterized protein</fullName>
    </submittedName>
</protein>
<reference evidence="1" key="1">
    <citation type="journal article" date="2015" name="Proc. Natl. Acad. Sci. U.S.A.">
        <title>Networks of energetic and metabolic interactions define dynamics in microbial communities.</title>
        <authorList>
            <person name="Embree M."/>
            <person name="Liu J.K."/>
            <person name="Al-Bassam M.M."/>
            <person name="Zengler K."/>
        </authorList>
    </citation>
    <scope>NUCLEOTIDE SEQUENCE</scope>
</reference>
<sequence length="224" mass="26344">MLEIDPHNQKTRIDFYLTAENCGFAIVDIRELKIRGRKLYYKKNGVEIPVERIYNRVIFDELERKNVEINFDLRNDIDVTWLGHPNWFFKISKHSLPMIKSRYAPNSFYLDQLNNYPDDLENYVLKPLYSFAGSGVEVNVTIDQLNSIIDKQNFLLQEKVEYAPLIKTPEGFSKAEIRLMYIWEKEPILVNNLLRTGRGKMMGVDYNKGFNWIGASIGFYQNKS</sequence>